<organism evidence="2 3">
    <name type="scientific">Pyrenophora seminiperda CCB06</name>
    <dbReference type="NCBI Taxonomy" id="1302712"/>
    <lineage>
        <taxon>Eukaryota</taxon>
        <taxon>Fungi</taxon>
        <taxon>Dikarya</taxon>
        <taxon>Ascomycota</taxon>
        <taxon>Pezizomycotina</taxon>
        <taxon>Dothideomycetes</taxon>
        <taxon>Pleosporomycetidae</taxon>
        <taxon>Pleosporales</taxon>
        <taxon>Pleosporineae</taxon>
        <taxon>Pleosporaceae</taxon>
        <taxon>Pyrenophora</taxon>
    </lineage>
</organism>
<evidence type="ECO:0000313" key="2">
    <source>
        <dbReference type="EMBL" id="RMZ68400.1"/>
    </source>
</evidence>
<feature type="region of interest" description="Disordered" evidence="1">
    <location>
        <begin position="1"/>
        <end position="74"/>
    </location>
</feature>
<reference evidence="2 3" key="1">
    <citation type="journal article" date="2014" name="PLoS ONE">
        <title>De novo Genome Assembly of the Fungal Plant Pathogen Pyrenophora semeniperda.</title>
        <authorList>
            <person name="Soliai M.M."/>
            <person name="Meyer S.E."/>
            <person name="Udall J.A."/>
            <person name="Elzinga D.E."/>
            <person name="Hermansen R.A."/>
            <person name="Bodily P.M."/>
            <person name="Hart A.A."/>
            <person name="Coleman C.E."/>
        </authorList>
    </citation>
    <scope>NUCLEOTIDE SEQUENCE [LARGE SCALE GENOMIC DNA]</scope>
    <source>
        <strain evidence="2 3">CCB06</strain>
        <tissue evidence="2">Mycelium</tissue>
    </source>
</reference>
<dbReference type="AlphaFoldDB" id="A0A3M7M1Y2"/>
<protein>
    <submittedName>
        <fullName evidence="2">Uncharacterized protein</fullName>
    </submittedName>
</protein>
<accession>A0A3M7M1Y2</accession>
<evidence type="ECO:0000313" key="3">
    <source>
        <dbReference type="Proteomes" id="UP000265663"/>
    </source>
</evidence>
<keyword evidence="3" id="KW-1185">Reference proteome</keyword>
<evidence type="ECO:0000256" key="1">
    <source>
        <dbReference type="SAM" id="MobiDB-lite"/>
    </source>
</evidence>
<dbReference type="Proteomes" id="UP000265663">
    <property type="component" value="Unassembled WGS sequence"/>
</dbReference>
<gene>
    <name evidence="2" type="ORF">GMOD_00010036</name>
</gene>
<name>A0A3M7M1Y2_9PLEO</name>
<proteinExistence type="predicted"/>
<dbReference type="EMBL" id="KE747815">
    <property type="protein sequence ID" value="RMZ68400.1"/>
    <property type="molecule type" value="Genomic_DNA"/>
</dbReference>
<sequence>MHFSKSFHCYRPNSPKTRIRSSKDAAVGYSISRTTRNKKKETMLPPLHLSPLRDPPKVSARFPDPPSSQTHNGN</sequence>